<name>A0A7H0GTJ1_9BACT</name>
<proteinExistence type="predicted"/>
<evidence type="ECO:0000259" key="1">
    <source>
        <dbReference type="Pfam" id="PF00582"/>
    </source>
</evidence>
<dbReference type="RefSeq" id="WP_187731885.1">
    <property type="nucleotide sequence ID" value="NZ_BMFN01000003.1"/>
</dbReference>
<feature type="domain" description="UspA" evidence="1">
    <location>
        <begin position="236"/>
        <end position="287"/>
    </location>
</feature>
<dbReference type="Proteomes" id="UP000516093">
    <property type="component" value="Chromosome"/>
</dbReference>
<evidence type="ECO:0000313" key="3">
    <source>
        <dbReference type="Proteomes" id="UP000516093"/>
    </source>
</evidence>
<keyword evidence="3" id="KW-1185">Reference proteome</keyword>
<evidence type="ECO:0000313" key="2">
    <source>
        <dbReference type="EMBL" id="QNP51607.1"/>
    </source>
</evidence>
<dbReference type="SUPFAM" id="SSF52402">
    <property type="entry name" value="Adenine nucleotide alpha hydrolases-like"/>
    <property type="match status" value="2"/>
</dbReference>
<accession>A0A7H0GTJ1</accession>
<dbReference type="KEGG" id="hqi:H9L05_16695"/>
<organism evidence="2 3">
    <name type="scientific">Hymenobacter qilianensis</name>
    <dbReference type="NCBI Taxonomy" id="1385715"/>
    <lineage>
        <taxon>Bacteria</taxon>
        <taxon>Pseudomonadati</taxon>
        <taxon>Bacteroidota</taxon>
        <taxon>Cytophagia</taxon>
        <taxon>Cytophagales</taxon>
        <taxon>Hymenobacteraceae</taxon>
        <taxon>Hymenobacter</taxon>
    </lineage>
</organism>
<dbReference type="Gene3D" id="3.40.50.620">
    <property type="entry name" value="HUPs"/>
    <property type="match status" value="2"/>
</dbReference>
<dbReference type="CDD" id="cd00293">
    <property type="entry name" value="USP-like"/>
    <property type="match status" value="1"/>
</dbReference>
<dbReference type="InterPro" id="IPR014729">
    <property type="entry name" value="Rossmann-like_a/b/a_fold"/>
</dbReference>
<dbReference type="AlphaFoldDB" id="A0A7H0GTJ1"/>
<gene>
    <name evidence="2" type="ORF">H9L05_16695</name>
</gene>
<protein>
    <submittedName>
        <fullName evidence="2">Universal stress protein</fullName>
    </submittedName>
</protein>
<dbReference type="InterPro" id="IPR006016">
    <property type="entry name" value="UspA"/>
</dbReference>
<dbReference type="EMBL" id="CP060784">
    <property type="protein sequence ID" value="QNP51607.1"/>
    <property type="molecule type" value="Genomic_DNA"/>
</dbReference>
<sequence>MMDTPPKPATSAEPTAADSTTITFIVLTSFFPESRRAVQFANELAAPLGARLVLLHSNHRGLLRKTSKAPADQQSTVYLEQALQEMAAGLDSPTTIELATDLFPAVINDLARRYHPALFVLGRPHAERADFDLGAATLDVLRNVELPLLLVPQSYTGPAAPQHVAIAADAEAFALPPHALAPHILHKLRPQRTTVITAAAMQNDMACASALHYVGNSGLLPTDGPRLSVEGYYAIHPDLGILEALASTKADCLILLARRRSVLGGFFHRSITSQLLMRSPVPVLVVPAIDG</sequence>
<dbReference type="Pfam" id="PF00582">
    <property type="entry name" value="Usp"/>
    <property type="match status" value="2"/>
</dbReference>
<reference evidence="2 3" key="1">
    <citation type="submission" date="2020-08" db="EMBL/GenBank/DDBJ databases">
        <title>Genome sequence of Hymenobacter qilianensis JCM 19763T.</title>
        <authorList>
            <person name="Hyun D.-W."/>
            <person name="Bae J.-W."/>
        </authorList>
    </citation>
    <scope>NUCLEOTIDE SEQUENCE [LARGE SCALE GENOMIC DNA]</scope>
    <source>
        <strain evidence="2 3">JCM 19763</strain>
    </source>
</reference>
<feature type="domain" description="UspA" evidence="1">
    <location>
        <begin position="25"/>
        <end position="152"/>
    </location>
</feature>